<proteinExistence type="predicted"/>
<evidence type="ECO:0000313" key="2">
    <source>
        <dbReference type="EMBL" id="GJS69656.1"/>
    </source>
</evidence>
<dbReference type="InterPro" id="IPR053134">
    <property type="entry name" value="RNA-dir_DNA_polymerase"/>
</dbReference>
<name>A0ABQ4XWR9_9ASTR</name>
<evidence type="ECO:0000256" key="1">
    <source>
        <dbReference type="SAM" id="MobiDB-lite"/>
    </source>
</evidence>
<feature type="region of interest" description="Disordered" evidence="1">
    <location>
        <begin position="343"/>
        <end position="365"/>
    </location>
</feature>
<gene>
    <name evidence="2" type="ORF">Tco_0702497</name>
</gene>
<dbReference type="SUPFAM" id="SSF56672">
    <property type="entry name" value="DNA/RNA polymerases"/>
    <property type="match status" value="1"/>
</dbReference>
<sequence length="417" mass="47493">MDFKYNGKRVSIRGTHRSTMEWLSNTTSEKVVKQAMPAELHSVALCVFPNSTATCMLLEETTVEMNPLCQQVVDKYAYVFEIPTQLRPKRDHDHRIPLVVGSQPIKIRPYKHPPTQKDAIEGMRMCVDYRQLNKQTIKDKFPIPIIRELVDELHRNSSIAARTSYIIPQMYTPTQLKWLPKLMGFDYEIQYKKGLENVTVDALSRIQHSGELFITTGKTVKGSYTWANQELKRKGKLVVGDDQVLRTDLLKQFHEGSVGVHSRSVQHENNPNNGQQMLRVYNTNHHSSIDTTPFEVVYGQPLLVHVPYVGGESKVDAVDKTLIAREAAIELLKFHLRRAQDRMKSHADRNRQIGRKGGTGVVTQSRNLPACGTDGLILAEPIAILERRLAKKGNGSKKYATWEPIEDLQKRFPDFQG</sequence>
<reference evidence="2" key="2">
    <citation type="submission" date="2022-01" db="EMBL/GenBank/DDBJ databases">
        <authorList>
            <person name="Yamashiro T."/>
            <person name="Shiraishi A."/>
            <person name="Satake H."/>
            <person name="Nakayama K."/>
        </authorList>
    </citation>
    <scope>NUCLEOTIDE SEQUENCE</scope>
</reference>
<comment type="caution">
    <text evidence="2">The sequence shown here is derived from an EMBL/GenBank/DDBJ whole genome shotgun (WGS) entry which is preliminary data.</text>
</comment>
<reference evidence="2" key="1">
    <citation type="journal article" date="2022" name="Int. J. Mol. Sci.">
        <title>Draft Genome of Tanacetum Coccineum: Genomic Comparison of Closely Related Tanacetum-Family Plants.</title>
        <authorList>
            <person name="Yamashiro T."/>
            <person name="Shiraishi A."/>
            <person name="Nakayama K."/>
            <person name="Satake H."/>
        </authorList>
    </citation>
    <scope>NUCLEOTIDE SEQUENCE</scope>
</reference>
<keyword evidence="3" id="KW-1185">Reference proteome</keyword>
<protein>
    <submittedName>
        <fullName evidence="2">Uncharacterized protein</fullName>
    </submittedName>
</protein>
<organism evidence="2 3">
    <name type="scientific">Tanacetum coccineum</name>
    <dbReference type="NCBI Taxonomy" id="301880"/>
    <lineage>
        <taxon>Eukaryota</taxon>
        <taxon>Viridiplantae</taxon>
        <taxon>Streptophyta</taxon>
        <taxon>Embryophyta</taxon>
        <taxon>Tracheophyta</taxon>
        <taxon>Spermatophyta</taxon>
        <taxon>Magnoliopsida</taxon>
        <taxon>eudicotyledons</taxon>
        <taxon>Gunneridae</taxon>
        <taxon>Pentapetalae</taxon>
        <taxon>asterids</taxon>
        <taxon>campanulids</taxon>
        <taxon>Asterales</taxon>
        <taxon>Asteraceae</taxon>
        <taxon>Asteroideae</taxon>
        <taxon>Anthemideae</taxon>
        <taxon>Anthemidinae</taxon>
        <taxon>Tanacetum</taxon>
    </lineage>
</organism>
<dbReference type="EMBL" id="BQNB010009877">
    <property type="protein sequence ID" value="GJS69656.1"/>
    <property type="molecule type" value="Genomic_DNA"/>
</dbReference>
<dbReference type="Proteomes" id="UP001151760">
    <property type="component" value="Unassembled WGS sequence"/>
</dbReference>
<dbReference type="Gene3D" id="3.10.10.10">
    <property type="entry name" value="HIV Type 1 Reverse Transcriptase, subunit A, domain 1"/>
    <property type="match status" value="1"/>
</dbReference>
<dbReference type="PANTHER" id="PTHR24559:SF450">
    <property type="entry name" value="RNA-DIRECTED DNA POLYMERASE HOMOLOG"/>
    <property type="match status" value="1"/>
</dbReference>
<dbReference type="PANTHER" id="PTHR24559">
    <property type="entry name" value="TRANSPOSON TY3-I GAG-POL POLYPROTEIN"/>
    <property type="match status" value="1"/>
</dbReference>
<evidence type="ECO:0000313" key="3">
    <source>
        <dbReference type="Proteomes" id="UP001151760"/>
    </source>
</evidence>
<dbReference type="InterPro" id="IPR043502">
    <property type="entry name" value="DNA/RNA_pol_sf"/>
</dbReference>
<accession>A0ABQ4XWR9</accession>